<evidence type="ECO:0008006" key="3">
    <source>
        <dbReference type="Google" id="ProtNLM"/>
    </source>
</evidence>
<evidence type="ECO:0000313" key="2">
    <source>
        <dbReference type="Proteomes" id="UP000461880"/>
    </source>
</evidence>
<sequence length="169" mass="19603">METERKWLVTHWPESELKLLLEQEMDQGYVSVHPTVRIRRESTIYSVLSEVPCQDAWILCLKSSGTLSRKEIEIAISEEKYHEIEDLIGRPLIPKTRRTYLLKSGRHLEVNHVDAGQPTEFWYAEIEFPDPRSALAYDPSEDGLSSYLNHEVTAQPGQSMGAYWEKTRL</sequence>
<dbReference type="InterPro" id="IPR033469">
    <property type="entry name" value="CYTH-like_dom_sf"/>
</dbReference>
<evidence type="ECO:0000313" key="1">
    <source>
        <dbReference type="EMBL" id="MSS58052.1"/>
    </source>
</evidence>
<dbReference type="SUPFAM" id="SSF55154">
    <property type="entry name" value="CYTH-like phosphatases"/>
    <property type="match status" value="1"/>
</dbReference>
<dbReference type="Proteomes" id="UP000461880">
    <property type="component" value="Unassembled WGS sequence"/>
</dbReference>
<dbReference type="Gene3D" id="2.40.320.10">
    <property type="entry name" value="Hypothetical Protein Pfu-838710-001"/>
    <property type="match status" value="1"/>
</dbReference>
<organism evidence="1 2">
    <name type="scientific">Stecheria intestinalis</name>
    <dbReference type="NCBI Taxonomy" id="2606630"/>
    <lineage>
        <taxon>Bacteria</taxon>
        <taxon>Bacillati</taxon>
        <taxon>Bacillota</taxon>
        <taxon>Erysipelotrichia</taxon>
        <taxon>Erysipelotrichales</taxon>
        <taxon>Erysipelotrichaceae</taxon>
        <taxon>Stecheria</taxon>
    </lineage>
</organism>
<keyword evidence="2" id="KW-1185">Reference proteome</keyword>
<comment type="caution">
    <text evidence="1">The sequence shown here is derived from an EMBL/GenBank/DDBJ whole genome shotgun (WGS) entry which is preliminary data.</text>
</comment>
<gene>
    <name evidence="1" type="ORF">FYJ51_03950</name>
</gene>
<proteinExistence type="predicted"/>
<name>A0A7X2TEY5_9FIRM</name>
<accession>A0A7X2TEY5</accession>
<protein>
    <recommendedName>
        <fullName evidence="3">CYTH domain-containing protein</fullName>
    </recommendedName>
</protein>
<dbReference type="AlphaFoldDB" id="A0A7X2TEY5"/>
<dbReference type="EMBL" id="VUMN01000006">
    <property type="protein sequence ID" value="MSS58052.1"/>
    <property type="molecule type" value="Genomic_DNA"/>
</dbReference>
<reference evidence="1 2" key="1">
    <citation type="submission" date="2019-08" db="EMBL/GenBank/DDBJ databases">
        <title>In-depth cultivation of the pig gut microbiome towards novel bacterial diversity and tailored functional studies.</title>
        <authorList>
            <person name="Wylensek D."/>
            <person name="Hitch T.C.A."/>
            <person name="Clavel T."/>
        </authorList>
    </citation>
    <scope>NUCLEOTIDE SEQUENCE [LARGE SCALE GENOMIC DNA]</scope>
    <source>
        <strain evidence="1 2">Oil+RF-744-GAM-WT-6</strain>
    </source>
</reference>